<feature type="transmembrane region" description="Helical" evidence="5">
    <location>
        <begin position="12"/>
        <end position="30"/>
    </location>
</feature>
<name>A0A517WNH2_9PLAN</name>
<dbReference type="EC" id="3.1.6.1" evidence="7"/>
<dbReference type="PANTHER" id="PTHR42693">
    <property type="entry name" value="ARYLSULFATASE FAMILY MEMBER"/>
    <property type="match status" value="1"/>
</dbReference>
<dbReference type="Gene3D" id="3.40.720.10">
    <property type="entry name" value="Alkaline Phosphatase, subunit A"/>
    <property type="match status" value="1"/>
</dbReference>
<dbReference type="Proteomes" id="UP000318384">
    <property type="component" value="Chromosome"/>
</dbReference>
<evidence type="ECO:0000313" key="8">
    <source>
        <dbReference type="Proteomes" id="UP000318384"/>
    </source>
</evidence>
<dbReference type="InterPro" id="IPR000917">
    <property type="entry name" value="Sulfatase_N"/>
</dbReference>
<dbReference type="GO" id="GO:0046872">
    <property type="term" value="F:metal ion binding"/>
    <property type="evidence" value="ECO:0007669"/>
    <property type="project" value="UniProtKB-KW"/>
</dbReference>
<sequence>MFIISGICSGITRFGFLFYFLSLFLCLVLFSTDKACALERSEKPNVIIIFTDDQGSIDLNCYGAKDLITPHMDSIAKRGIRFTQFYAAAPVCSPSRAGLLTGKFPQRAGVPGNVSSKHGKSGMPAEQVTIAEMLKDAGYRTGHVGKWHLGYTEETMPNGQGFDESFGHMGGCIDNYSHFFYWNGPNRHDLWKNGKEVWHDGTYFPDLMVQQCQNYIKEHRDEPFFLYWAINVPHYPLQATDKWRKKYAHLPSPRNKYAAFVSTMDDCIGEVLKTLDEFKLREDTIVIFQSDHGHSQEERTFGGGGSAGPFRGAKFSLFEGGIRVPAMISWPGTIAKGEERHQMATGCDWLPTIAELTGTPLPQQKLNGKSLKTVIDSSEAQSPHRDFYWQIGKSWAIREGDWKLLGNPRDTSQQGQLTKQDQLFLVDLSNDPGEKRNLAASNPAKLERLKQIYRRYQTSLSK</sequence>
<organism evidence="7 8">
    <name type="scientific">Gimesia aquarii</name>
    <dbReference type="NCBI Taxonomy" id="2527964"/>
    <lineage>
        <taxon>Bacteria</taxon>
        <taxon>Pseudomonadati</taxon>
        <taxon>Planctomycetota</taxon>
        <taxon>Planctomycetia</taxon>
        <taxon>Planctomycetales</taxon>
        <taxon>Planctomycetaceae</taxon>
        <taxon>Gimesia</taxon>
    </lineage>
</organism>
<proteinExistence type="inferred from homology"/>
<evidence type="ECO:0000256" key="5">
    <source>
        <dbReference type="SAM" id="Phobius"/>
    </source>
</evidence>
<protein>
    <submittedName>
        <fullName evidence="7">Arylsulfatase</fullName>
        <ecNumber evidence="7">3.1.6.1</ecNumber>
    </submittedName>
</protein>
<evidence type="ECO:0000313" key="7">
    <source>
        <dbReference type="EMBL" id="QDU06778.1"/>
    </source>
</evidence>
<comment type="similarity">
    <text evidence="1">Belongs to the sulfatase family.</text>
</comment>
<keyword evidence="4" id="KW-0106">Calcium</keyword>
<keyword evidence="5" id="KW-0812">Transmembrane</keyword>
<keyword evidence="2" id="KW-0479">Metal-binding</keyword>
<evidence type="ECO:0000256" key="3">
    <source>
        <dbReference type="ARBA" id="ARBA00022801"/>
    </source>
</evidence>
<feature type="domain" description="Sulfatase N-terminal" evidence="6">
    <location>
        <begin position="44"/>
        <end position="358"/>
    </location>
</feature>
<keyword evidence="5" id="KW-1133">Transmembrane helix</keyword>
<dbReference type="OrthoDB" id="9762324at2"/>
<evidence type="ECO:0000259" key="6">
    <source>
        <dbReference type="Pfam" id="PF00884"/>
    </source>
</evidence>
<dbReference type="AlphaFoldDB" id="A0A517WNH2"/>
<dbReference type="PROSITE" id="PS00523">
    <property type="entry name" value="SULFATASE_1"/>
    <property type="match status" value="1"/>
</dbReference>
<dbReference type="PANTHER" id="PTHR42693:SF33">
    <property type="entry name" value="ARYLSULFATASE"/>
    <property type="match status" value="1"/>
</dbReference>
<dbReference type="GO" id="GO:0004065">
    <property type="term" value="F:arylsulfatase activity"/>
    <property type="evidence" value="ECO:0007669"/>
    <property type="project" value="UniProtKB-EC"/>
</dbReference>
<dbReference type="EMBL" id="CP037422">
    <property type="protein sequence ID" value="QDU06778.1"/>
    <property type="molecule type" value="Genomic_DNA"/>
</dbReference>
<dbReference type="InterPro" id="IPR024607">
    <property type="entry name" value="Sulfatase_CS"/>
</dbReference>
<reference evidence="7 8" key="1">
    <citation type="submission" date="2019-03" db="EMBL/GenBank/DDBJ databases">
        <title>Deep-cultivation of Planctomycetes and their phenomic and genomic characterization uncovers novel biology.</title>
        <authorList>
            <person name="Wiegand S."/>
            <person name="Jogler M."/>
            <person name="Boedeker C."/>
            <person name="Pinto D."/>
            <person name="Vollmers J."/>
            <person name="Rivas-Marin E."/>
            <person name="Kohn T."/>
            <person name="Peeters S.H."/>
            <person name="Heuer A."/>
            <person name="Rast P."/>
            <person name="Oberbeckmann S."/>
            <person name="Bunk B."/>
            <person name="Jeske O."/>
            <person name="Meyerdierks A."/>
            <person name="Storesund J.E."/>
            <person name="Kallscheuer N."/>
            <person name="Luecker S."/>
            <person name="Lage O.M."/>
            <person name="Pohl T."/>
            <person name="Merkel B.J."/>
            <person name="Hornburger P."/>
            <person name="Mueller R.-W."/>
            <person name="Bruemmer F."/>
            <person name="Labrenz M."/>
            <person name="Spormann A.M."/>
            <person name="Op den Camp H."/>
            <person name="Overmann J."/>
            <person name="Amann R."/>
            <person name="Jetten M.S.M."/>
            <person name="Mascher T."/>
            <person name="Medema M.H."/>
            <person name="Devos D.P."/>
            <person name="Kaster A.-K."/>
            <person name="Ovreas L."/>
            <person name="Rohde M."/>
            <person name="Galperin M.Y."/>
            <person name="Jogler C."/>
        </authorList>
    </citation>
    <scope>NUCLEOTIDE SEQUENCE [LARGE SCALE GENOMIC DNA]</scope>
    <source>
        <strain evidence="7 8">V202</strain>
    </source>
</reference>
<dbReference type="Pfam" id="PF00884">
    <property type="entry name" value="Sulfatase"/>
    <property type="match status" value="1"/>
</dbReference>
<dbReference type="Gene3D" id="3.30.1120.10">
    <property type="match status" value="1"/>
</dbReference>
<evidence type="ECO:0000256" key="2">
    <source>
        <dbReference type="ARBA" id="ARBA00022723"/>
    </source>
</evidence>
<dbReference type="PROSITE" id="PS00149">
    <property type="entry name" value="SULFATASE_2"/>
    <property type="match status" value="1"/>
</dbReference>
<evidence type="ECO:0000256" key="1">
    <source>
        <dbReference type="ARBA" id="ARBA00008779"/>
    </source>
</evidence>
<dbReference type="SUPFAM" id="SSF53649">
    <property type="entry name" value="Alkaline phosphatase-like"/>
    <property type="match status" value="1"/>
</dbReference>
<keyword evidence="3 7" id="KW-0378">Hydrolase</keyword>
<dbReference type="InterPro" id="IPR050738">
    <property type="entry name" value="Sulfatase"/>
</dbReference>
<evidence type="ECO:0000256" key="4">
    <source>
        <dbReference type="ARBA" id="ARBA00022837"/>
    </source>
</evidence>
<keyword evidence="5" id="KW-0472">Membrane</keyword>
<keyword evidence="8" id="KW-1185">Reference proteome</keyword>
<gene>
    <name evidence="7" type="primary">atsA_2</name>
    <name evidence="7" type="ORF">V202x_01210</name>
</gene>
<accession>A0A517WNH2</accession>
<dbReference type="InterPro" id="IPR017850">
    <property type="entry name" value="Alkaline_phosphatase_core_sf"/>
</dbReference>